<protein>
    <recommendedName>
        <fullName evidence="4">RDD family protein</fullName>
    </recommendedName>
</protein>
<dbReference type="InParanoid" id="A0A2T0H0T1"/>
<dbReference type="PANTHER" id="PTHR36115:SF6">
    <property type="entry name" value="PROLINE-RICH ANTIGEN HOMOLOG"/>
    <property type="match status" value="1"/>
</dbReference>
<comment type="caution">
    <text evidence="2">The sequence shown here is derived from an EMBL/GenBank/DDBJ whole genome shotgun (WGS) entry which is preliminary data.</text>
</comment>
<evidence type="ECO:0008006" key="4">
    <source>
        <dbReference type="Google" id="ProtNLM"/>
    </source>
</evidence>
<proteinExistence type="predicted"/>
<keyword evidence="1" id="KW-0812">Transmembrane</keyword>
<evidence type="ECO:0000256" key="1">
    <source>
        <dbReference type="SAM" id="Phobius"/>
    </source>
</evidence>
<dbReference type="STRING" id="1050202.GCA_000384035_00858"/>
<keyword evidence="1" id="KW-0472">Membrane</keyword>
<dbReference type="EMBL" id="PVSR01000001">
    <property type="protein sequence ID" value="PRW64971.1"/>
    <property type="molecule type" value="Genomic_DNA"/>
</dbReference>
<feature type="transmembrane region" description="Helical" evidence="1">
    <location>
        <begin position="39"/>
        <end position="65"/>
    </location>
</feature>
<name>A0A2T0H0T1_ACTMO</name>
<accession>A0A2T0H0T1</accession>
<sequence length="112" mass="11906">MAPTGRRAVGFLLDIVLAALVAGLFTAPDLPGNWSLLSWALITVLPVAFFGFTPGMAVAGIWVARVDGSSLVGLPRALLRCVLTAVLVPAVLWNTDGRSWHDRLSGTVVLRR</sequence>
<dbReference type="PANTHER" id="PTHR36115">
    <property type="entry name" value="PROLINE-RICH ANTIGEN HOMOLOG-RELATED"/>
    <property type="match status" value="1"/>
</dbReference>
<dbReference type="Proteomes" id="UP000239352">
    <property type="component" value="Unassembled WGS sequence"/>
</dbReference>
<reference evidence="2 3" key="1">
    <citation type="submission" date="2018-03" db="EMBL/GenBank/DDBJ databases">
        <title>Actinopolyspora mortivallis from Sahara, screening for active biomolecules.</title>
        <authorList>
            <person name="Selama O."/>
            <person name="Wellington E.M.H."/>
            <person name="Hacene H."/>
        </authorList>
    </citation>
    <scope>NUCLEOTIDE SEQUENCE [LARGE SCALE GENOMIC DNA]</scope>
    <source>
        <strain evidence="2 3">M5A</strain>
    </source>
</reference>
<feature type="transmembrane region" description="Helical" evidence="1">
    <location>
        <begin position="7"/>
        <end position="27"/>
    </location>
</feature>
<gene>
    <name evidence="2" type="ORF">CEP50_00025</name>
</gene>
<keyword evidence="3" id="KW-1185">Reference proteome</keyword>
<keyword evidence="1" id="KW-1133">Transmembrane helix</keyword>
<dbReference type="InterPro" id="IPR051791">
    <property type="entry name" value="Pra-immunoreactive"/>
</dbReference>
<organism evidence="2 3">
    <name type="scientific">Actinopolyspora mortivallis</name>
    <dbReference type="NCBI Taxonomy" id="33906"/>
    <lineage>
        <taxon>Bacteria</taxon>
        <taxon>Bacillati</taxon>
        <taxon>Actinomycetota</taxon>
        <taxon>Actinomycetes</taxon>
        <taxon>Actinopolysporales</taxon>
        <taxon>Actinopolysporaceae</taxon>
        <taxon>Actinopolyspora</taxon>
    </lineage>
</organism>
<feature type="transmembrane region" description="Helical" evidence="1">
    <location>
        <begin position="77"/>
        <end position="95"/>
    </location>
</feature>
<evidence type="ECO:0000313" key="2">
    <source>
        <dbReference type="EMBL" id="PRW64971.1"/>
    </source>
</evidence>
<evidence type="ECO:0000313" key="3">
    <source>
        <dbReference type="Proteomes" id="UP000239352"/>
    </source>
</evidence>
<dbReference type="AlphaFoldDB" id="A0A2T0H0T1"/>